<dbReference type="GO" id="GO:0004674">
    <property type="term" value="F:protein serine/threonine kinase activity"/>
    <property type="evidence" value="ECO:0007669"/>
    <property type="project" value="TreeGrafter"/>
</dbReference>
<feature type="region of interest" description="Disordered" evidence="1">
    <location>
        <begin position="960"/>
        <end position="1003"/>
    </location>
</feature>
<dbReference type="AlphaFoldDB" id="A0AAW0BJ40"/>
<dbReference type="InterPro" id="IPR011009">
    <property type="entry name" value="Kinase-like_dom_sf"/>
</dbReference>
<proteinExistence type="predicted"/>
<comment type="caution">
    <text evidence="3">The sequence shown here is derived from an EMBL/GenBank/DDBJ whole genome shotgun (WGS) entry which is preliminary data.</text>
</comment>
<feature type="domain" description="Protein kinase" evidence="2">
    <location>
        <begin position="632"/>
        <end position="901"/>
    </location>
</feature>
<dbReference type="SUPFAM" id="SSF56112">
    <property type="entry name" value="Protein kinase-like (PK-like)"/>
    <property type="match status" value="1"/>
</dbReference>
<dbReference type="GO" id="GO:0005524">
    <property type="term" value="F:ATP binding"/>
    <property type="evidence" value="ECO:0007669"/>
    <property type="project" value="InterPro"/>
</dbReference>
<evidence type="ECO:0000259" key="2">
    <source>
        <dbReference type="PROSITE" id="PS50011"/>
    </source>
</evidence>
<evidence type="ECO:0000313" key="4">
    <source>
        <dbReference type="Proteomes" id="UP001362999"/>
    </source>
</evidence>
<dbReference type="PANTHER" id="PTHR44329">
    <property type="entry name" value="SERINE/THREONINE-PROTEIN KINASE TNNI3K-RELATED"/>
    <property type="match status" value="1"/>
</dbReference>
<evidence type="ECO:0000313" key="3">
    <source>
        <dbReference type="EMBL" id="KAK7026352.1"/>
    </source>
</evidence>
<evidence type="ECO:0000256" key="1">
    <source>
        <dbReference type="SAM" id="MobiDB-lite"/>
    </source>
</evidence>
<dbReference type="PROSITE" id="PS50011">
    <property type="entry name" value="PROTEIN_KINASE_DOM"/>
    <property type="match status" value="1"/>
</dbReference>
<dbReference type="InterPro" id="IPR001245">
    <property type="entry name" value="Ser-Thr/Tyr_kinase_cat_dom"/>
</dbReference>
<keyword evidence="3" id="KW-0418">Kinase</keyword>
<dbReference type="Pfam" id="PF07714">
    <property type="entry name" value="PK_Tyr_Ser-Thr"/>
    <property type="match status" value="1"/>
</dbReference>
<keyword evidence="4" id="KW-1185">Reference proteome</keyword>
<reference evidence="3 4" key="1">
    <citation type="journal article" date="2024" name="J Genomics">
        <title>Draft genome sequencing and assembly of Favolaschia claudopus CIRM-BRFM 2984 isolated from oak limbs.</title>
        <authorList>
            <person name="Navarro D."/>
            <person name="Drula E."/>
            <person name="Chaduli D."/>
            <person name="Cazenave R."/>
            <person name="Ahrendt S."/>
            <person name="Wang J."/>
            <person name="Lipzen A."/>
            <person name="Daum C."/>
            <person name="Barry K."/>
            <person name="Grigoriev I.V."/>
            <person name="Favel A."/>
            <person name="Rosso M.N."/>
            <person name="Martin F."/>
        </authorList>
    </citation>
    <scope>NUCLEOTIDE SEQUENCE [LARGE SCALE GENOMIC DNA]</scope>
    <source>
        <strain evidence="3 4">CIRM-BRFM 2984</strain>
    </source>
</reference>
<keyword evidence="3" id="KW-0808">Transferase</keyword>
<sequence length="1003" mass="113963">MSDMANSTSSINERLLFLLDSDNIPTDSTRDMSLSLPARPTLPHLLTYPLLLPKTSAMTTALHCTNRFGFALDVLETTRGGSDVSGLTPSDERHLDLWRTILDPDIWLWEEEDEDEIGRRFDPPRIPLSAQGIDELLANEVKKCFNRTSRVKQLAHLSSATRIQFLTWIFIVTGLFLSNGMAIGVCKTIVTWSRFFNYDSTLSHHTHCGCGTKALKDWVDIMLHVYSVADLRMIPWGSWCNCLDAELDRRFPIAAKANGVPVCSALHRLLFKIFIPAWPSILWVLFRIIREDEQHPGLTFLSMVRGNKHRELFVWDREDQEVVSSLVHSKMCPLTLEWHHYVSELDSRTWEMIDSLTRVKHRTIIHPNPDSSTLRICTFILTIGKSLNIPPNVATTLDVDITSTYWVQFANIASPAYVKEPQLTILHSIRSTTFWSSVQLKTWLERAAHDRCFDILHASRYTMLERVQLISFILNNHKIFQPLFVFYPGTRCTSSRSLEWLTSRSLYTEGSQAVRSFRSDFRELVEILKTEIHLHKHNIVETHTWTIDLSSHAFQCLVYLTARLVNSLQTRNDYNTFLKQRGTRAQELLDLIQDLLDLEAFSAIRPMLFKAMLRLSRAANLYPRCFALTGLHKIGTQVAGGGYGDIWKGLVRGQSVCVKMLRIFQESDIAMAVKEFGAEALIWRQLCHPNVLPFFGLYYIGTRLCLVSPWMQNGNIVEFLRVNSPDTPRRFSMILDVANGLKYLHDQNTIHGDLKGINILVTPSGRACIADFGLSVIVNAMSLRLTTSTTANHRGTMRYNAPELFRPGDTGMKTFASDIYAFGCIVYEIITGRVPFQELSNEAQIMFCVLDGKHPKRLPSCTGTPALASIWELLEKCWDGEKEKRPSADAVTKRLIEDPIRAAITPVESADWDDQFTARFRRSINMEPLLPSVNQLEHMIFGEEIANKCTDCFPEKDQVHSDQAAENNSSGRSKRSWEDISNSSSGEGSNGGVHGTKRVKLMQ</sequence>
<dbReference type="Proteomes" id="UP001362999">
    <property type="component" value="Unassembled WGS sequence"/>
</dbReference>
<protein>
    <submittedName>
        <fullName evidence="3">Kinase domain-containing protein</fullName>
    </submittedName>
</protein>
<organism evidence="3 4">
    <name type="scientific">Favolaschia claudopus</name>
    <dbReference type="NCBI Taxonomy" id="2862362"/>
    <lineage>
        <taxon>Eukaryota</taxon>
        <taxon>Fungi</taxon>
        <taxon>Dikarya</taxon>
        <taxon>Basidiomycota</taxon>
        <taxon>Agaricomycotina</taxon>
        <taxon>Agaricomycetes</taxon>
        <taxon>Agaricomycetidae</taxon>
        <taxon>Agaricales</taxon>
        <taxon>Marasmiineae</taxon>
        <taxon>Mycenaceae</taxon>
        <taxon>Favolaschia</taxon>
    </lineage>
</organism>
<dbReference type="SMART" id="SM00220">
    <property type="entry name" value="S_TKc"/>
    <property type="match status" value="1"/>
</dbReference>
<accession>A0AAW0BJ40</accession>
<gene>
    <name evidence="3" type="ORF">R3P38DRAFT_2625907</name>
</gene>
<dbReference type="InterPro" id="IPR051681">
    <property type="entry name" value="Ser/Thr_Kinases-Pseudokinases"/>
</dbReference>
<dbReference type="InterPro" id="IPR000719">
    <property type="entry name" value="Prot_kinase_dom"/>
</dbReference>
<dbReference type="Gene3D" id="1.10.510.10">
    <property type="entry name" value="Transferase(Phosphotransferase) domain 1"/>
    <property type="match status" value="1"/>
</dbReference>
<name>A0AAW0BJ40_9AGAR</name>
<dbReference type="EMBL" id="JAWWNJ010000032">
    <property type="protein sequence ID" value="KAK7026352.1"/>
    <property type="molecule type" value="Genomic_DNA"/>
</dbReference>